<sequence length="114" mass="12677">MTVARSPAAAEGPGEHRANYPQNPARAEMLLTTPLFPRVVLHRGNGVDIVIEAPEASAENAYIAGARVNGRQWHKSWIPERIMNQGVVLRFDLDDAPNHAWGSRPRDLPVDRHK</sequence>
<dbReference type="STRING" id="1255658.FM114_07870"/>
<dbReference type="InterPro" id="IPR012939">
    <property type="entry name" value="Glyco_hydro_92"/>
</dbReference>
<feature type="region of interest" description="Disordered" evidence="1">
    <location>
        <begin position="1"/>
        <end position="22"/>
    </location>
</feature>
<gene>
    <name evidence="3" type="ORF">FM114_07870</name>
</gene>
<evidence type="ECO:0000313" key="3">
    <source>
        <dbReference type="EMBL" id="SJN32103.1"/>
    </source>
</evidence>
<evidence type="ECO:0000313" key="4">
    <source>
        <dbReference type="Proteomes" id="UP000188342"/>
    </source>
</evidence>
<proteinExistence type="predicted"/>
<dbReference type="Proteomes" id="UP000188342">
    <property type="component" value="Unassembled WGS sequence"/>
</dbReference>
<keyword evidence="4" id="KW-1185">Reference proteome</keyword>
<feature type="domain" description="Glycosyl hydrolase family 92" evidence="2">
    <location>
        <begin position="20"/>
        <end position="94"/>
    </location>
</feature>
<evidence type="ECO:0000256" key="1">
    <source>
        <dbReference type="SAM" id="MobiDB-lite"/>
    </source>
</evidence>
<evidence type="ECO:0000259" key="2">
    <source>
        <dbReference type="Pfam" id="PF07971"/>
    </source>
</evidence>
<dbReference type="Gene3D" id="3.30.2080.10">
    <property type="entry name" value="GH92 mannosidase domain"/>
    <property type="match status" value="1"/>
</dbReference>
<dbReference type="AlphaFoldDB" id="A0A1R4JK30"/>
<dbReference type="Pfam" id="PF07971">
    <property type="entry name" value="Glyco_hydro_92"/>
    <property type="match status" value="1"/>
</dbReference>
<accession>A0A1R4JK30</accession>
<organism evidence="3 4">
    <name type="scientific">Luteococcus japonicus LSP_Lj1</name>
    <dbReference type="NCBI Taxonomy" id="1255658"/>
    <lineage>
        <taxon>Bacteria</taxon>
        <taxon>Bacillati</taxon>
        <taxon>Actinomycetota</taxon>
        <taxon>Actinomycetes</taxon>
        <taxon>Propionibacteriales</taxon>
        <taxon>Propionibacteriaceae</taxon>
        <taxon>Luteococcus</taxon>
    </lineage>
</organism>
<protein>
    <submittedName>
        <fullName evidence="3">Alpha-1,2-mannosidase</fullName>
    </submittedName>
</protein>
<dbReference type="EMBL" id="FUKQ01000032">
    <property type="protein sequence ID" value="SJN32103.1"/>
    <property type="molecule type" value="Genomic_DNA"/>
</dbReference>
<name>A0A1R4JK30_9ACTN</name>
<reference evidence="3 4" key="1">
    <citation type="submission" date="2017-02" db="EMBL/GenBank/DDBJ databases">
        <authorList>
            <person name="Peterson S.W."/>
        </authorList>
    </citation>
    <scope>NUCLEOTIDE SEQUENCE [LARGE SCALE GENOMIC DNA]</scope>
    <source>
        <strain evidence="3 4">LSP_Lj1</strain>
    </source>
</reference>